<dbReference type="PANTHER" id="PTHR46922:SF4">
    <property type="entry name" value="DHHA1 DOMAIN PROTEIN"/>
    <property type="match status" value="1"/>
</dbReference>
<reference evidence="2" key="1">
    <citation type="submission" date="2021-01" db="EMBL/GenBank/DDBJ databases">
        <authorList>
            <person name="Eckstrom K.M.E."/>
        </authorList>
    </citation>
    <scope>NUCLEOTIDE SEQUENCE</scope>
    <source>
        <strain evidence="2">UVCC 0001</strain>
    </source>
</reference>
<dbReference type="InterPro" id="IPR003156">
    <property type="entry name" value="DHHA1_dom"/>
</dbReference>
<dbReference type="SUPFAM" id="SSF64182">
    <property type="entry name" value="DHH phosphoesterases"/>
    <property type="match status" value="1"/>
</dbReference>
<organism evidence="2 3">
    <name type="scientific">Prototheca wickerhamii</name>
    <dbReference type="NCBI Taxonomy" id="3111"/>
    <lineage>
        <taxon>Eukaryota</taxon>
        <taxon>Viridiplantae</taxon>
        <taxon>Chlorophyta</taxon>
        <taxon>core chlorophytes</taxon>
        <taxon>Trebouxiophyceae</taxon>
        <taxon>Chlorellales</taxon>
        <taxon>Chlorellaceae</taxon>
        <taxon>Prototheca</taxon>
    </lineage>
</organism>
<protein>
    <recommendedName>
        <fullName evidence="1">DHHA1 domain-containing protein</fullName>
    </recommendedName>
</protein>
<keyword evidence="3" id="KW-1185">Reference proteome</keyword>
<proteinExistence type="predicted"/>
<comment type="caution">
    <text evidence="2">The sequence shown here is derived from an EMBL/GenBank/DDBJ whole genome shotgun (WGS) entry which is preliminary data.</text>
</comment>
<evidence type="ECO:0000313" key="3">
    <source>
        <dbReference type="Proteomes" id="UP001255856"/>
    </source>
</evidence>
<dbReference type="EMBL" id="JASFZW010000001">
    <property type="protein sequence ID" value="KAK2080951.1"/>
    <property type="molecule type" value="Genomic_DNA"/>
</dbReference>
<dbReference type="Gene3D" id="3.10.310.30">
    <property type="match status" value="1"/>
</dbReference>
<dbReference type="Pfam" id="PF02272">
    <property type="entry name" value="DHHA1"/>
    <property type="match status" value="1"/>
</dbReference>
<dbReference type="Proteomes" id="UP001255856">
    <property type="component" value="Unassembled WGS sequence"/>
</dbReference>
<dbReference type="InterPro" id="IPR038763">
    <property type="entry name" value="DHH_sf"/>
</dbReference>
<dbReference type="GO" id="GO:0003676">
    <property type="term" value="F:nucleic acid binding"/>
    <property type="evidence" value="ECO:0007669"/>
    <property type="project" value="InterPro"/>
</dbReference>
<name>A0AAD9INE3_PROWI</name>
<dbReference type="AlphaFoldDB" id="A0AAD9INE3"/>
<feature type="domain" description="DHHA1" evidence="1">
    <location>
        <begin position="122"/>
        <end position="194"/>
    </location>
</feature>
<sequence>MNCTTTAALQALYRYVQDADLWTWALPDSKAFHAGLNASSMEYDARKNPGIWAALEGLDPETLKLQGSRELAVQQVTRDRVLRTAFPIALPGSLCGQRGLGTLLEDDDALGARIRSTLGNDLASRAAELEGFAAVGVVAYREAGMPSDAVKLSFRSVGGLDVGAAAQAIGGGGHAAAAAGVVPKAVFEEMVQAAAADGE</sequence>
<accession>A0AAD9INE3</accession>
<evidence type="ECO:0000259" key="1">
    <source>
        <dbReference type="Pfam" id="PF02272"/>
    </source>
</evidence>
<dbReference type="PANTHER" id="PTHR46922">
    <property type="entry name" value="DHHA1 DOMAIN PROTEIN"/>
    <property type="match status" value="1"/>
</dbReference>
<evidence type="ECO:0000313" key="2">
    <source>
        <dbReference type="EMBL" id="KAK2080951.1"/>
    </source>
</evidence>
<gene>
    <name evidence="2" type="ORF">QBZ16_000805</name>
</gene>